<evidence type="ECO:0000256" key="2">
    <source>
        <dbReference type="ARBA" id="ARBA00022475"/>
    </source>
</evidence>
<dbReference type="GO" id="GO:0042102">
    <property type="term" value="P:positive regulation of T cell proliferation"/>
    <property type="evidence" value="ECO:0007669"/>
    <property type="project" value="TreeGrafter"/>
</dbReference>
<dbReference type="GO" id="GO:0009897">
    <property type="term" value="C:external side of plasma membrane"/>
    <property type="evidence" value="ECO:0007669"/>
    <property type="project" value="TreeGrafter"/>
</dbReference>
<dbReference type="Pfam" id="PF07686">
    <property type="entry name" value="V-set"/>
    <property type="match status" value="1"/>
</dbReference>
<feature type="chain" id="PRO_5018573004" description="Ig-like domain-containing protein" evidence="11">
    <location>
        <begin position="33"/>
        <end position="268"/>
    </location>
</feature>
<dbReference type="InterPro" id="IPR051713">
    <property type="entry name" value="T-cell_Activation_Regulation"/>
</dbReference>
<dbReference type="AlphaFoldDB" id="A0A3Q2Z3A7"/>
<keyword evidence="9" id="KW-0325">Glycoprotein</keyword>
<feature type="signal peptide" evidence="11">
    <location>
        <begin position="1"/>
        <end position="32"/>
    </location>
</feature>
<dbReference type="InterPro" id="IPR013783">
    <property type="entry name" value="Ig-like_fold"/>
</dbReference>
<keyword evidence="5" id="KW-1133">Transmembrane helix</keyword>
<comment type="subcellular location">
    <subcellularLocation>
        <location evidence="1">Cell membrane</location>
        <topology evidence="1">Single-pass type I membrane protein</topology>
    </subcellularLocation>
</comment>
<dbReference type="GO" id="GO:0042130">
    <property type="term" value="P:negative regulation of T cell proliferation"/>
    <property type="evidence" value="ECO:0007669"/>
    <property type="project" value="TreeGrafter"/>
</dbReference>
<dbReference type="Proteomes" id="UP000264820">
    <property type="component" value="Unplaced"/>
</dbReference>
<evidence type="ECO:0000256" key="10">
    <source>
        <dbReference type="ARBA" id="ARBA00023319"/>
    </source>
</evidence>
<evidence type="ECO:0000256" key="4">
    <source>
        <dbReference type="ARBA" id="ARBA00022729"/>
    </source>
</evidence>
<keyword evidence="4 11" id="KW-0732">Signal</keyword>
<dbReference type="GO" id="GO:0006955">
    <property type="term" value="P:immune response"/>
    <property type="evidence" value="ECO:0007669"/>
    <property type="project" value="TreeGrafter"/>
</dbReference>
<evidence type="ECO:0000313" key="13">
    <source>
        <dbReference type="Ensembl" id="ENSHCOP00000025144.1"/>
    </source>
</evidence>
<proteinExistence type="predicted"/>
<keyword evidence="14" id="KW-1185">Reference proteome</keyword>
<keyword evidence="2" id="KW-1003">Cell membrane</keyword>
<name>A0A3Q2Z3A7_HIPCM</name>
<evidence type="ECO:0000256" key="9">
    <source>
        <dbReference type="ARBA" id="ARBA00023180"/>
    </source>
</evidence>
<reference evidence="13" key="1">
    <citation type="submission" date="2025-08" db="UniProtKB">
        <authorList>
            <consortium name="Ensembl"/>
        </authorList>
    </citation>
    <scope>IDENTIFICATION</scope>
</reference>
<keyword evidence="3" id="KW-0812">Transmembrane</keyword>
<protein>
    <recommendedName>
        <fullName evidence="12">Ig-like domain-containing protein</fullName>
    </recommendedName>
</protein>
<dbReference type="Ensembl" id="ENSHCOT00000020003.1">
    <property type="protein sequence ID" value="ENSHCOP00000025144.1"/>
    <property type="gene ID" value="ENSHCOG00000015102.1"/>
</dbReference>
<reference evidence="13" key="2">
    <citation type="submission" date="2025-09" db="UniProtKB">
        <authorList>
            <consortium name="Ensembl"/>
        </authorList>
    </citation>
    <scope>IDENTIFICATION</scope>
</reference>
<keyword evidence="10" id="KW-0393">Immunoglobulin domain</keyword>
<evidence type="ECO:0000256" key="11">
    <source>
        <dbReference type="SAM" id="SignalP"/>
    </source>
</evidence>
<keyword evidence="8" id="KW-0675">Receptor</keyword>
<dbReference type="PANTHER" id="PTHR25466:SF14">
    <property type="entry name" value="BUTYROPHILIN SUBFAMILY 2 MEMBER A2-LIKE-RELATED"/>
    <property type="match status" value="1"/>
</dbReference>
<dbReference type="GO" id="GO:0031295">
    <property type="term" value="P:T cell costimulation"/>
    <property type="evidence" value="ECO:0007669"/>
    <property type="project" value="TreeGrafter"/>
</dbReference>
<feature type="domain" description="Ig-like" evidence="12">
    <location>
        <begin position="6"/>
        <end position="121"/>
    </location>
</feature>
<dbReference type="SUPFAM" id="SSF48726">
    <property type="entry name" value="Immunoglobulin"/>
    <property type="match status" value="1"/>
</dbReference>
<dbReference type="PANTHER" id="PTHR25466">
    <property type="entry name" value="T-LYMPHOCYTE ACTIVATION ANTIGEN"/>
    <property type="match status" value="1"/>
</dbReference>
<dbReference type="PROSITE" id="PS50835">
    <property type="entry name" value="IG_LIKE"/>
    <property type="match status" value="1"/>
</dbReference>
<dbReference type="GO" id="GO:0071222">
    <property type="term" value="P:cellular response to lipopolysaccharide"/>
    <property type="evidence" value="ECO:0007669"/>
    <property type="project" value="TreeGrafter"/>
</dbReference>
<evidence type="ECO:0000256" key="5">
    <source>
        <dbReference type="ARBA" id="ARBA00022989"/>
    </source>
</evidence>
<evidence type="ECO:0000259" key="12">
    <source>
        <dbReference type="PROSITE" id="PS50835"/>
    </source>
</evidence>
<dbReference type="GO" id="GO:0007166">
    <property type="term" value="P:cell surface receptor signaling pathway"/>
    <property type="evidence" value="ECO:0007669"/>
    <property type="project" value="TreeGrafter"/>
</dbReference>
<evidence type="ECO:0000313" key="14">
    <source>
        <dbReference type="Proteomes" id="UP000264820"/>
    </source>
</evidence>
<evidence type="ECO:0000256" key="7">
    <source>
        <dbReference type="ARBA" id="ARBA00023157"/>
    </source>
</evidence>
<keyword evidence="7" id="KW-1015">Disulfide bond</keyword>
<dbReference type="InterPro" id="IPR013106">
    <property type="entry name" value="Ig_V-set"/>
</dbReference>
<evidence type="ECO:0000256" key="8">
    <source>
        <dbReference type="ARBA" id="ARBA00023170"/>
    </source>
</evidence>
<dbReference type="InterPro" id="IPR036179">
    <property type="entry name" value="Ig-like_dom_sf"/>
</dbReference>
<dbReference type="InterPro" id="IPR007110">
    <property type="entry name" value="Ig-like_dom"/>
</dbReference>
<dbReference type="GeneTree" id="ENSGT00990000206207"/>
<keyword evidence="6" id="KW-0472">Membrane</keyword>
<organism evidence="13 14">
    <name type="scientific">Hippocampus comes</name>
    <name type="common">Tiger tail seahorse</name>
    <dbReference type="NCBI Taxonomy" id="109280"/>
    <lineage>
        <taxon>Eukaryota</taxon>
        <taxon>Metazoa</taxon>
        <taxon>Chordata</taxon>
        <taxon>Craniata</taxon>
        <taxon>Vertebrata</taxon>
        <taxon>Euteleostomi</taxon>
        <taxon>Actinopterygii</taxon>
        <taxon>Neopterygii</taxon>
        <taxon>Teleostei</taxon>
        <taxon>Neoteleostei</taxon>
        <taxon>Acanthomorphata</taxon>
        <taxon>Syngnathiaria</taxon>
        <taxon>Syngnathiformes</taxon>
        <taxon>Syngnathoidei</taxon>
        <taxon>Syngnathidae</taxon>
        <taxon>Hippocampus</taxon>
    </lineage>
</organism>
<accession>A0A3Q2Z3A7</accession>
<evidence type="ECO:0000256" key="3">
    <source>
        <dbReference type="ARBA" id="ARBA00022692"/>
    </source>
</evidence>
<evidence type="ECO:0000256" key="1">
    <source>
        <dbReference type="ARBA" id="ARBA00004251"/>
    </source>
</evidence>
<dbReference type="Gene3D" id="2.60.40.10">
    <property type="entry name" value="Immunoglobulins"/>
    <property type="match status" value="1"/>
</dbReference>
<sequence>TPMSKPKRTMIMKTRTAVVTLVVALLWQLVIGDVSDVRCRWNTSCLLEGNFSVGDDVAIYWIRFPEILVHSFSYEVDRLKKQDKRFRGRTSLFKENIGKGNASLLLKDVVVGDEGRYMCRVGTLMGISDSFVNLHIEAPVTQIHIHCDGRRLICSSDRIFPRPELRWSTVPALGWLDLAGDALPDVEYVCDVNNSRSGSRVTAADSGLLRRASLEWRCYSSVDISLSVASSSGCIVDCVLYCGASTISKKNYKIGHSLKVHLIIQCTF</sequence>
<evidence type="ECO:0000256" key="6">
    <source>
        <dbReference type="ARBA" id="ARBA00023136"/>
    </source>
</evidence>